<dbReference type="InterPro" id="IPR040256">
    <property type="entry name" value="At4g02000-like"/>
</dbReference>
<reference evidence="2" key="1">
    <citation type="journal article" date="2014" name="Nat. Genet.">
        <title>The genome of the stress-tolerant wild tomato species Solanum pennellii.</title>
        <authorList>
            <person name="Bolger A."/>
            <person name="Scossa F."/>
            <person name="Bolger M.E."/>
            <person name="Lanz C."/>
            <person name="Maumus F."/>
            <person name="Tohge T."/>
            <person name="Quesneville H."/>
            <person name="Alseekh S."/>
            <person name="Sorensen I."/>
            <person name="Lichtenstein G."/>
            <person name="Fich E.A."/>
            <person name="Conte M."/>
            <person name="Keller H."/>
            <person name="Schneeberger K."/>
            <person name="Schwacke R."/>
            <person name="Ofner I."/>
            <person name="Vrebalov J."/>
            <person name="Xu Y."/>
            <person name="Osorio S."/>
            <person name="Aflitos S.A."/>
            <person name="Schijlen E."/>
            <person name="Jimenez-Gomez J.M."/>
            <person name="Ryngajllo M."/>
            <person name="Kimura S."/>
            <person name="Kumar R."/>
            <person name="Koenig D."/>
            <person name="Headland L.R."/>
            <person name="Maloof J.N."/>
            <person name="Sinha N."/>
            <person name="van Ham R.C."/>
            <person name="Lankhorst R.K."/>
            <person name="Mao L."/>
            <person name="Vogel A."/>
            <person name="Arsova B."/>
            <person name="Panstruga R."/>
            <person name="Fei Z."/>
            <person name="Rose J.K."/>
            <person name="Zamir D."/>
            <person name="Carrari F."/>
            <person name="Giovannoni J.J."/>
            <person name="Weigel D."/>
            <person name="Usadel B."/>
            <person name="Fernie A.R."/>
        </authorList>
    </citation>
    <scope>NUCLEOTIDE SEQUENCE [LARGE SCALE GENOMIC DNA]</scope>
    <source>
        <strain evidence="2">cv. LA0716</strain>
    </source>
</reference>
<feature type="region of interest" description="Disordered" evidence="1">
    <location>
        <begin position="145"/>
        <end position="193"/>
    </location>
</feature>
<evidence type="ECO:0000313" key="3">
    <source>
        <dbReference type="RefSeq" id="XP_015087007.1"/>
    </source>
</evidence>
<keyword evidence="2" id="KW-1185">Reference proteome</keyword>
<dbReference type="Proteomes" id="UP000694930">
    <property type="component" value="Chromosome 9"/>
</dbReference>
<reference evidence="3" key="2">
    <citation type="submission" date="2025-08" db="UniProtKB">
        <authorList>
            <consortium name="RefSeq"/>
        </authorList>
    </citation>
    <scope>IDENTIFICATION</scope>
</reference>
<sequence length="193" mass="22445">MVRFDTEVGQNDVIQAGIYHFDSKPFIVKAWHADMDFSREELHTMTIWIKLPGLHFKYWSPKGLSKLGSIIGKTLMVDQNTERKVGLNFARLMVEVDMNVILPDTINFRNEKGNLIEQKVTYKWKPTLCMYCKKYGHSNEIIRKKNLPKAQNKKKDQPQKEEVYQAPEQRMEGHSKGEGTSQNDRSLQKTKAT</sequence>
<dbReference type="PANTHER" id="PTHR31286">
    <property type="entry name" value="GLYCINE-RICH CELL WALL STRUCTURAL PROTEIN 1.8-LIKE"/>
    <property type="match status" value="1"/>
</dbReference>
<evidence type="ECO:0000313" key="2">
    <source>
        <dbReference type="Proteomes" id="UP000694930"/>
    </source>
</evidence>
<name>A0ABM1HKZ6_SOLPN</name>
<dbReference type="PANTHER" id="PTHR31286:SF165">
    <property type="entry name" value="DUF4283 DOMAIN-CONTAINING PROTEIN"/>
    <property type="match status" value="1"/>
</dbReference>
<evidence type="ECO:0000256" key="1">
    <source>
        <dbReference type="SAM" id="MobiDB-lite"/>
    </source>
</evidence>
<dbReference type="GeneID" id="107030130"/>
<protein>
    <submittedName>
        <fullName evidence="3">Uncharacterized protein LOC107030130</fullName>
    </submittedName>
</protein>
<feature type="compositionally biased region" description="Polar residues" evidence="1">
    <location>
        <begin position="178"/>
        <end position="193"/>
    </location>
</feature>
<gene>
    <name evidence="3" type="primary">LOC107030130</name>
</gene>
<proteinExistence type="predicted"/>
<organism evidence="2 3">
    <name type="scientific">Solanum pennellii</name>
    <name type="common">Tomato</name>
    <name type="synonym">Lycopersicon pennellii</name>
    <dbReference type="NCBI Taxonomy" id="28526"/>
    <lineage>
        <taxon>Eukaryota</taxon>
        <taxon>Viridiplantae</taxon>
        <taxon>Streptophyta</taxon>
        <taxon>Embryophyta</taxon>
        <taxon>Tracheophyta</taxon>
        <taxon>Spermatophyta</taxon>
        <taxon>Magnoliopsida</taxon>
        <taxon>eudicotyledons</taxon>
        <taxon>Gunneridae</taxon>
        <taxon>Pentapetalae</taxon>
        <taxon>asterids</taxon>
        <taxon>lamiids</taxon>
        <taxon>Solanales</taxon>
        <taxon>Solanaceae</taxon>
        <taxon>Solanoideae</taxon>
        <taxon>Solaneae</taxon>
        <taxon>Solanum</taxon>
        <taxon>Solanum subgen. Lycopersicon</taxon>
    </lineage>
</organism>
<dbReference type="RefSeq" id="XP_015087007.1">
    <property type="nucleotide sequence ID" value="XM_015231521.1"/>
</dbReference>
<accession>A0ABM1HKZ6</accession>
<feature type="compositionally biased region" description="Basic and acidic residues" evidence="1">
    <location>
        <begin position="153"/>
        <end position="177"/>
    </location>
</feature>